<name>A0A0N4ZXG3_PARTI</name>
<organism evidence="2 3">
    <name type="scientific">Parastrongyloides trichosuri</name>
    <name type="common">Possum-specific nematode worm</name>
    <dbReference type="NCBI Taxonomy" id="131310"/>
    <lineage>
        <taxon>Eukaryota</taxon>
        <taxon>Metazoa</taxon>
        <taxon>Ecdysozoa</taxon>
        <taxon>Nematoda</taxon>
        <taxon>Chromadorea</taxon>
        <taxon>Rhabditida</taxon>
        <taxon>Tylenchina</taxon>
        <taxon>Panagrolaimomorpha</taxon>
        <taxon>Strongyloidoidea</taxon>
        <taxon>Strongyloididae</taxon>
        <taxon>Parastrongyloides</taxon>
    </lineage>
</organism>
<dbReference type="SMART" id="SM00513">
    <property type="entry name" value="SAP"/>
    <property type="match status" value="1"/>
</dbReference>
<accession>A0A0N4ZXG3</accession>
<dbReference type="InterPro" id="IPR003034">
    <property type="entry name" value="SAP_dom"/>
</dbReference>
<dbReference type="InterPro" id="IPR036361">
    <property type="entry name" value="SAP_dom_sf"/>
</dbReference>
<reference evidence="3" key="1">
    <citation type="submission" date="2017-02" db="UniProtKB">
        <authorList>
            <consortium name="WormBaseParasite"/>
        </authorList>
    </citation>
    <scope>IDENTIFICATION</scope>
</reference>
<dbReference type="SUPFAM" id="SSF68906">
    <property type="entry name" value="SAP domain"/>
    <property type="match status" value="1"/>
</dbReference>
<feature type="domain" description="SAP" evidence="1">
    <location>
        <begin position="13"/>
        <end position="47"/>
    </location>
</feature>
<evidence type="ECO:0000313" key="2">
    <source>
        <dbReference type="Proteomes" id="UP000038045"/>
    </source>
</evidence>
<dbReference type="Pfam" id="PF02037">
    <property type="entry name" value="SAP"/>
    <property type="match status" value="1"/>
</dbReference>
<evidence type="ECO:0000259" key="1">
    <source>
        <dbReference type="PROSITE" id="PS50800"/>
    </source>
</evidence>
<evidence type="ECO:0000313" key="3">
    <source>
        <dbReference type="WBParaSite" id="PTRK_0001337700.1"/>
    </source>
</evidence>
<keyword evidence="2" id="KW-1185">Reference proteome</keyword>
<proteinExistence type="predicted"/>
<protein>
    <submittedName>
        <fullName evidence="3">SAP domain-containing protein</fullName>
    </submittedName>
</protein>
<dbReference type="PROSITE" id="PS50800">
    <property type="entry name" value="SAP"/>
    <property type="match status" value="1"/>
</dbReference>
<sequence length="211" mass="24572">MENFDEEVMRKFLLDFNINDLRKKCSSHKINSTGKKNDLVEKLLKYYKEKFVVNENSQHDEQNNINAENSMTLKNGKMMFESLDFEGSESLIIDNKDRRKSNFRDISPIAKVAFNEDNVVENRLTTKGNAETPKTTFYGFQCHLSGKGQCLEERKKRIRVLHEKHEAQVPDTFKRLATPKGTTPNSKFTPYCKFSKTPLLKKILVNKKENK</sequence>
<dbReference type="WBParaSite" id="PTRK_0001337700.1">
    <property type="protein sequence ID" value="PTRK_0001337700.1"/>
    <property type="gene ID" value="PTRK_0001337700"/>
</dbReference>
<dbReference type="AlphaFoldDB" id="A0A0N4ZXG3"/>
<dbReference type="Proteomes" id="UP000038045">
    <property type="component" value="Unplaced"/>
</dbReference>